<dbReference type="AlphaFoldDB" id="A0A1A9ZPT9"/>
<reference evidence="2" key="1">
    <citation type="submission" date="2014-03" db="EMBL/GenBank/DDBJ databases">
        <authorList>
            <person name="Aksoy S."/>
            <person name="Warren W."/>
            <person name="Wilson R.K."/>
        </authorList>
    </citation>
    <scope>NUCLEOTIDE SEQUENCE [LARGE SCALE GENOMIC DNA]</scope>
    <source>
        <strain evidence="2">IAEA</strain>
    </source>
</reference>
<organism evidence="1 2">
    <name type="scientific">Glossina pallidipes</name>
    <name type="common">Tsetse fly</name>
    <dbReference type="NCBI Taxonomy" id="7398"/>
    <lineage>
        <taxon>Eukaryota</taxon>
        <taxon>Metazoa</taxon>
        <taxon>Ecdysozoa</taxon>
        <taxon>Arthropoda</taxon>
        <taxon>Hexapoda</taxon>
        <taxon>Insecta</taxon>
        <taxon>Pterygota</taxon>
        <taxon>Neoptera</taxon>
        <taxon>Endopterygota</taxon>
        <taxon>Diptera</taxon>
        <taxon>Brachycera</taxon>
        <taxon>Muscomorpha</taxon>
        <taxon>Hippoboscoidea</taxon>
        <taxon>Glossinidae</taxon>
        <taxon>Glossina</taxon>
    </lineage>
</organism>
<protein>
    <submittedName>
        <fullName evidence="1">Uncharacterized protein</fullName>
    </submittedName>
</protein>
<proteinExistence type="predicted"/>
<name>A0A1A9ZPT9_GLOPL</name>
<accession>A0A1A9ZPT9</accession>
<sequence>MSEERRAGKGFDVGTSHFLRECGPIFISPGKLDIDQPNYLLLIEMNSNQNNPSFQSESSNFWFCIIDGPSTRITTPVLSINSLCAELVILGKICSSNHRDLPSDHDNKIDSSLLSSLQR</sequence>
<reference evidence="1" key="2">
    <citation type="submission" date="2020-05" db="UniProtKB">
        <authorList>
            <consortium name="EnsemblMetazoa"/>
        </authorList>
    </citation>
    <scope>IDENTIFICATION</scope>
    <source>
        <strain evidence="1">IAEA</strain>
    </source>
</reference>
<dbReference type="EnsemblMetazoa" id="GPAI021263-RA">
    <property type="protein sequence ID" value="GPAI021263-PA"/>
    <property type="gene ID" value="GPAI021263"/>
</dbReference>
<dbReference type="Proteomes" id="UP000092445">
    <property type="component" value="Unassembled WGS sequence"/>
</dbReference>
<keyword evidence="2" id="KW-1185">Reference proteome</keyword>
<evidence type="ECO:0000313" key="1">
    <source>
        <dbReference type="EnsemblMetazoa" id="GPAI021263-PA"/>
    </source>
</evidence>
<evidence type="ECO:0000313" key="2">
    <source>
        <dbReference type="Proteomes" id="UP000092445"/>
    </source>
</evidence>
<dbReference type="VEuPathDB" id="VectorBase:GPAI021263"/>